<keyword evidence="18" id="KW-1185">Reference proteome</keyword>
<dbReference type="InterPro" id="IPR000834">
    <property type="entry name" value="Peptidase_M14"/>
</dbReference>
<dbReference type="CDD" id="cd03860">
    <property type="entry name" value="M14_CP_A-B_like"/>
    <property type="match status" value="1"/>
</dbReference>
<dbReference type="Gene3D" id="3.30.70.340">
    <property type="entry name" value="Metallocarboxypeptidase-like"/>
    <property type="match status" value="1"/>
</dbReference>
<evidence type="ECO:0000256" key="13">
    <source>
        <dbReference type="ARBA" id="ARBA00057299"/>
    </source>
</evidence>
<evidence type="ECO:0000256" key="1">
    <source>
        <dbReference type="ARBA" id="ARBA00001947"/>
    </source>
</evidence>
<comment type="caution">
    <text evidence="17">The sequence shown here is derived from an EMBL/GenBank/DDBJ whole genome shotgun (WGS) entry which is preliminary data.</text>
</comment>
<evidence type="ECO:0000256" key="6">
    <source>
        <dbReference type="ARBA" id="ARBA00022670"/>
    </source>
</evidence>
<reference evidence="17 18" key="1">
    <citation type="journal article" date="2017" name="Nat. Ecol. Evol.">
        <title>Scallop genome provides insights into evolution of bilaterian karyotype and development.</title>
        <authorList>
            <person name="Wang S."/>
            <person name="Zhang J."/>
            <person name="Jiao W."/>
            <person name="Li J."/>
            <person name="Xun X."/>
            <person name="Sun Y."/>
            <person name="Guo X."/>
            <person name="Huan P."/>
            <person name="Dong B."/>
            <person name="Zhang L."/>
            <person name="Hu X."/>
            <person name="Sun X."/>
            <person name="Wang J."/>
            <person name="Zhao C."/>
            <person name="Wang Y."/>
            <person name="Wang D."/>
            <person name="Huang X."/>
            <person name="Wang R."/>
            <person name="Lv J."/>
            <person name="Li Y."/>
            <person name="Zhang Z."/>
            <person name="Liu B."/>
            <person name="Lu W."/>
            <person name="Hui Y."/>
            <person name="Liang J."/>
            <person name="Zhou Z."/>
            <person name="Hou R."/>
            <person name="Li X."/>
            <person name="Liu Y."/>
            <person name="Li H."/>
            <person name="Ning X."/>
            <person name="Lin Y."/>
            <person name="Zhao L."/>
            <person name="Xing Q."/>
            <person name="Dou J."/>
            <person name="Li Y."/>
            <person name="Mao J."/>
            <person name="Guo H."/>
            <person name="Dou H."/>
            <person name="Li T."/>
            <person name="Mu C."/>
            <person name="Jiang W."/>
            <person name="Fu Q."/>
            <person name="Fu X."/>
            <person name="Miao Y."/>
            <person name="Liu J."/>
            <person name="Yu Q."/>
            <person name="Li R."/>
            <person name="Liao H."/>
            <person name="Li X."/>
            <person name="Kong Y."/>
            <person name="Jiang Z."/>
            <person name="Chourrout D."/>
            <person name="Li R."/>
            <person name="Bao Z."/>
        </authorList>
    </citation>
    <scope>NUCLEOTIDE SEQUENCE [LARGE SCALE GENOMIC DNA]</scope>
    <source>
        <strain evidence="17 18">PY_sf001</strain>
    </source>
</reference>
<evidence type="ECO:0000256" key="8">
    <source>
        <dbReference type="ARBA" id="ARBA00022729"/>
    </source>
</evidence>
<keyword evidence="7" id="KW-0479">Metal-binding</keyword>
<evidence type="ECO:0000256" key="5">
    <source>
        <dbReference type="ARBA" id="ARBA00022645"/>
    </source>
</evidence>
<feature type="active site" description="Proton donor/acceptor" evidence="14">
    <location>
        <position position="376"/>
    </location>
</feature>
<evidence type="ECO:0000256" key="9">
    <source>
        <dbReference type="ARBA" id="ARBA00022801"/>
    </source>
</evidence>
<keyword evidence="5 17" id="KW-0121">Carboxypeptidase</keyword>
<comment type="function">
    <text evidence="13">Involved in the digestion of the blood meal.</text>
</comment>
<dbReference type="AlphaFoldDB" id="A0A210R2R9"/>
<keyword evidence="10" id="KW-0862">Zinc</keyword>
<dbReference type="Gene3D" id="3.40.630.10">
    <property type="entry name" value="Zn peptidases"/>
    <property type="match status" value="1"/>
</dbReference>
<evidence type="ECO:0000256" key="14">
    <source>
        <dbReference type="PROSITE-ProRule" id="PRU01379"/>
    </source>
</evidence>
<proteinExistence type="inferred from homology"/>
<feature type="chain" id="PRO_5013143462" evidence="15">
    <location>
        <begin position="17"/>
        <end position="416"/>
    </location>
</feature>
<dbReference type="SMART" id="SM00631">
    <property type="entry name" value="Zn_pept"/>
    <property type="match status" value="1"/>
</dbReference>
<protein>
    <submittedName>
        <fullName evidence="17">Carboxypeptidase A2</fullName>
    </submittedName>
</protein>
<organism evidence="17 18">
    <name type="scientific">Mizuhopecten yessoensis</name>
    <name type="common">Japanese scallop</name>
    <name type="synonym">Patinopecten yessoensis</name>
    <dbReference type="NCBI Taxonomy" id="6573"/>
    <lineage>
        <taxon>Eukaryota</taxon>
        <taxon>Metazoa</taxon>
        <taxon>Spiralia</taxon>
        <taxon>Lophotrochozoa</taxon>
        <taxon>Mollusca</taxon>
        <taxon>Bivalvia</taxon>
        <taxon>Autobranchia</taxon>
        <taxon>Pteriomorphia</taxon>
        <taxon>Pectinida</taxon>
        <taxon>Pectinoidea</taxon>
        <taxon>Pectinidae</taxon>
        <taxon>Mizuhopecten</taxon>
    </lineage>
</organism>
<evidence type="ECO:0000256" key="2">
    <source>
        <dbReference type="ARBA" id="ARBA00004613"/>
    </source>
</evidence>
<sequence>MMTLLTLLLSVTMVMAGYYDGHQVLRVLPKLQSDVHAVVALGEELGVDFWHYPHSANDSFHVRVSPQVFDPFMTVMRSLGLEVTVMMDNVQEHVDREKASIRRRRSTASGSRNINFETYHTLNEIESYVDGLASTGNVEVSVEKLEPATVEFRNLRLVKISRSDSTATESIFVDCGIHAREWVTPAFCLYLIEKLMEGDNKVLDMYDWLIIPVANPDGYAYSHQGESQRMWRKNRNRNGNGLCYGVDLNRNFELGFGGEGTSGQKCSDLYRGTGAFSERESTAIKYATESRGNIKAYLNVHSYSQYWMTPWGYTHTPPQDIDELKCVGEIAKQAIFEKYGTEYQVGSPGELLYLAAGGSFDWVKGQLLVPYSYALELRDKGSYGFVLPVEQILPTVEETWDGVQAMAQAIFNNECN</sequence>
<dbReference type="PRINTS" id="PR00765">
    <property type="entry name" value="CRBOXYPTASEA"/>
</dbReference>
<evidence type="ECO:0000256" key="10">
    <source>
        <dbReference type="ARBA" id="ARBA00022833"/>
    </source>
</evidence>
<keyword evidence="8 15" id="KW-0732">Signal</keyword>
<feature type="signal peptide" evidence="15">
    <location>
        <begin position="1"/>
        <end position="16"/>
    </location>
</feature>
<dbReference type="GO" id="GO:0004181">
    <property type="term" value="F:metallocarboxypeptidase activity"/>
    <property type="evidence" value="ECO:0007669"/>
    <property type="project" value="InterPro"/>
</dbReference>
<evidence type="ECO:0000256" key="3">
    <source>
        <dbReference type="ARBA" id="ARBA00005988"/>
    </source>
</evidence>
<dbReference type="FunFam" id="3.40.630.10:FF:000040">
    <property type="entry name" value="zinc carboxypeptidase"/>
    <property type="match status" value="1"/>
</dbReference>
<dbReference type="Pfam" id="PF00246">
    <property type="entry name" value="Peptidase_M14"/>
    <property type="match status" value="1"/>
</dbReference>
<gene>
    <name evidence="17" type="ORF">KP79_PYT13710</name>
</gene>
<dbReference type="OrthoDB" id="3626597at2759"/>
<comment type="similarity">
    <text evidence="3 14">Belongs to the peptidase M14 family.</text>
</comment>
<dbReference type="Proteomes" id="UP000242188">
    <property type="component" value="Unassembled WGS sequence"/>
</dbReference>
<dbReference type="InterPro" id="IPR003146">
    <property type="entry name" value="M14A_act_pep"/>
</dbReference>
<evidence type="ECO:0000256" key="4">
    <source>
        <dbReference type="ARBA" id="ARBA00022525"/>
    </source>
</evidence>
<evidence type="ECO:0000259" key="16">
    <source>
        <dbReference type="PROSITE" id="PS52035"/>
    </source>
</evidence>
<keyword evidence="9" id="KW-0378">Hydrolase</keyword>
<evidence type="ECO:0000256" key="12">
    <source>
        <dbReference type="ARBA" id="ARBA00023157"/>
    </source>
</evidence>
<comment type="cofactor">
    <cofactor evidence="1">
        <name>Zn(2+)</name>
        <dbReference type="ChEBI" id="CHEBI:29105"/>
    </cofactor>
</comment>
<evidence type="ECO:0000313" key="18">
    <source>
        <dbReference type="Proteomes" id="UP000242188"/>
    </source>
</evidence>
<name>A0A210R2R9_MIZYE</name>
<evidence type="ECO:0000313" key="17">
    <source>
        <dbReference type="EMBL" id="OWF55234.1"/>
    </source>
</evidence>
<keyword evidence="4" id="KW-0964">Secreted</keyword>
<evidence type="ECO:0000256" key="7">
    <source>
        <dbReference type="ARBA" id="ARBA00022723"/>
    </source>
</evidence>
<dbReference type="SUPFAM" id="SSF54897">
    <property type="entry name" value="Protease propeptides/inhibitors"/>
    <property type="match status" value="1"/>
</dbReference>
<dbReference type="PROSITE" id="PS52035">
    <property type="entry name" value="PEPTIDASE_M14"/>
    <property type="match status" value="1"/>
</dbReference>
<feature type="domain" description="Peptidase M14" evidence="16">
    <location>
        <begin position="118"/>
        <end position="410"/>
    </location>
</feature>
<dbReference type="PANTHER" id="PTHR11705:SF91">
    <property type="entry name" value="FI01817P-RELATED"/>
    <property type="match status" value="1"/>
</dbReference>
<dbReference type="GO" id="GO:0008270">
    <property type="term" value="F:zinc ion binding"/>
    <property type="evidence" value="ECO:0007669"/>
    <property type="project" value="InterPro"/>
</dbReference>
<keyword evidence="11" id="KW-0482">Metalloprotease</keyword>
<keyword evidence="12" id="KW-1015">Disulfide bond</keyword>
<dbReference type="Pfam" id="PF02244">
    <property type="entry name" value="Propep_M14"/>
    <property type="match status" value="1"/>
</dbReference>
<evidence type="ECO:0000256" key="11">
    <source>
        <dbReference type="ARBA" id="ARBA00023049"/>
    </source>
</evidence>
<accession>A0A210R2R9</accession>
<dbReference type="GO" id="GO:0005615">
    <property type="term" value="C:extracellular space"/>
    <property type="evidence" value="ECO:0007669"/>
    <property type="project" value="TreeGrafter"/>
</dbReference>
<keyword evidence="6" id="KW-0645">Protease</keyword>
<evidence type="ECO:0000256" key="15">
    <source>
        <dbReference type="SAM" id="SignalP"/>
    </source>
</evidence>
<dbReference type="InterPro" id="IPR036990">
    <property type="entry name" value="M14A-like_propep"/>
</dbReference>
<dbReference type="PANTHER" id="PTHR11705">
    <property type="entry name" value="PROTEASE FAMILY M14 CARBOXYPEPTIDASE A,B"/>
    <property type="match status" value="1"/>
</dbReference>
<dbReference type="SUPFAM" id="SSF53187">
    <property type="entry name" value="Zn-dependent exopeptidases"/>
    <property type="match status" value="1"/>
</dbReference>
<comment type="subcellular location">
    <subcellularLocation>
        <location evidence="2">Secreted</location>
    </subcellularLocation>
</comment>
<dbReference type="GO" id="GO:0006508">
    <property type="term" value="P:proteolysis"/>
    <property type="evidence" value="ECO:0007669"/>
    <property type="project" value="UniProtKB-KW"/>
</dbReference>
<dbReference type="EMBL" id="NEDP02000731">
    <property type="protein sequence ID" value="OWF55234.1"/>
    <property type="molecule type" value="Genomic_DNA"/>
</dbReference>